<organism evidence="2 3">
    <name type="scientific">Haloarcula sebkhae</name>
    <dbReference type="NCBI Taxonomy" id="932660"/>
    <lineage>
        <taxon>Archaea</taxon>
        <taxon>Methanobacteriati</taxon>
        <taxon>Methanobacteriota</taxon>
        <taxon>Stenosarchaea group</taxon>
        <taxon>Halobacteria</taxon>
        <taxon>Halobacteriales</taxon>
        <taxon>Haloarculaceae</taxon>
        <taxon>Haloarcula</taxon>
    </lineage>
</organism>
<evidence type="ECO:0000256" key="1">
    <source>
        <dbReference type="SAM" id="MobiDB-lite"/>
    </source>
</evidence>
<gene>
    <name evidence="2" type="ORF">GCM10009067_03080</name>
</gene>
<dbReference type="AlphaFoldDB" id="A0A830ETI4"/>
<accession>A0A830ETI4</accession>
<dbReference type="Proteomes" id="UP000614221">
    <property type="component" value="Unassembled WGS sequence"/>
</dbReference>
<comment type="caution">
    <text evidence="2">The sequence shown here is derived from an EMBL/GenBank/DDBJ whole genome shotgun (WGS) entry which is preliminary data.</text>
</comment>
<reference evidence="2" key="2">
    <citation type="submission" date="2020-09" db="EMBL/GenBank/DDBJ databases">
        <authorList>
            <person name="Sun Q."/>
            <person name="Ohkuma M."/>
        </authorList>
    </citation>
    <scope>NUCLEOTIDE SEQUENCE</scope>
    <source>
        <strain evidence="2">JCM 19018</strain>
    </source>
</reference>
<reference evidence="2" key="1">
    <citation type="journal article" date="2014" name="Int. J. Syst. Evol. Microbiol.">
        <title>Complete genome sequence of Corynebacterium casei LMG S-19264T (=DSM 44701T), isolated from a smear-ripened cheese.</title>
        <authorList>
            <consortium name="US DOE Joint Genome Institute (JGI-PGF)"/>
            <person name="Walter F."/>
            <person name="Albersmeier A."/>
            <person name="Kalinowski J."/>
            <person name="Ruckert C."/>
        </authorList>
    </citation>
    <scope>NUCLEOTIDE SEQUENCE</scope>
    <source>
        <strain evidence="2">JCM 19018</strain>
    </source>
</reference>
<protein>
    <submittedName>
        <fullName evidence="2">Uncharacterized protein</fullName>
    </submittedName>
</protein>
<evidence type="ECO:0000313" key="3">
    <source>
        <dbReference type="Proteomes" id="UP000614221"/>
    </source>
</evidence>
<proteinExistence type="predicted"/>
<evidence type="ECO:0000313" key="2">
    <source>
        <dbReference type="EMBL" id="GGK53945.1"/>
    </source>
</evidence>
<feature type="compositionally biased region" description="Basic and acidic residues" evidence="1">
    <location>
        <begin position="102"/>
        <end position="123"/>
    </location>
</feature>
<feature type="region of interest" description="Disordered" evidence="1">
    <location>
        <begin position="93"/>
        <end position="123"/>
    </location>
</feature>
<dbReference type="EMBL" id="BMPD01000001">
    <property type="protein sequence ID" value="GGK53945.1"/>
    <property type="molecule type" value="Genomic_DNA"/>
</dbReference>
<sequence length="123" mass="13113">MSAGGTFDEPRAALAVVDGSEPTAPSHVAALRTATDERWYHGKTRIGTFVRSRLPRKGLSAGDIVPGGASGVNTAHDNYNAVLSVQKGYIRSGWSASYGPNETRDTGAGRRPRGDRPRRLFSS</sequence>
<name>A0A830ETI4_9EURY</name>